<keyword evidence="3" id="KW-1185">Reference proteome</keyword>
<evidence type="ECO:0000313" key="2">
    <source>
        <dbReference type="EMBL" id="KAJ7023537.1"/>
    </source>
</evidence>
<proteinExistence type="predicted"/>
<reference evidence="2" key="1">
    <citation type="submission" date="2023-03" db="EMBL/GenBank/DDBJ databases">
        <title>Massive genome expansion in bonnet fungi (Mycena s.s.) driven by repeated elements and novel gene families across ecological guilds.</title>
        <authorList>
            <consortium name="Lawrence Berkeley National Laboratory"/>
            <person name="Harder C.B."/>
            <person name="Miyauchi S."/>
            <person name="Viragh M."/>
            <person name="Kuo A."/>
            <person name="Thoen E."/>
            <person name="Andreopoulos B."/>
            <person name="Lu D."/>
            <person name="Skrede I."/>
            <person name="Drula E."/>
            <person name="Henrissat B."/>
            <person name="Morin E."/>
            <person name="Kohler A."/>
            <person name="Barry K."/>
            <person name="LaButti K."/>
            <person name="Morin E."/>
            <person name="Salamov A."/>
            <person name="Lipzen A."/>
            <person name="Mereny Z."/>
            <person name="Hegedus B."/>
            <person name="Baldrian P."/>
            <person name="Stursova M."/>
            <person name="Weitz H."/>
            <person name="Taylor A."/>
            <person name="Grigoriev I.V."/>
            <person name="Nagy L.G."/>
            <person name="Martin F."/>
            <person name="Kauserud H."/>
        </authorList>
    </citation>
    <scope>NUCLEOTIDE SEQUENCE</scope>
    <source>
        <strain evidence="2">CBHHK200</strain>
    </source>
</reference>
<dbReference type="Proteomes" id="UP001218188">
    <property type="component" value="Unassembled WGS sequence"/>
</dbReference>
<evidence type="ECO:0000256" key="1">
    <source>
        <dbReference type="SAM" id="MobiDB-lite"/>
    </source>
</evidence>
<accession>A0AAD6SA72</accession>
<comment type="caution">
    <text evidence="2">The sequence shown here is derived from an EMBL/GenBank/DDBJ whole genome shotgun (WGS) entry which is preliminary data.</text>
</comment>
<dbReference type="AlphaFoldDB" id="A0AAD6SA72"/>
<gene>
    <name evidence="2" type="ORF">C8F04DRAFT_1193408</name>
</gene>
<name>A0AAD6SA72_9AGAR</name>
<feature type="compositionally biased region" description="Basic and acidic residues" evidence="1">
    <location>
        <begin position="95"/>
        <end position="111"/>
    </location>
</feature>
<feature type="region of interest" description="Disordered" evidence="1">
    <location>
        <begin position="1"/>
        <end position="30"/>
    </location>
</feature>
<evidence type="ECO:0000313" key="3">
    <source>
        <dbReference type="Proteomes" id="UP001218188"/>
    </source>
</evidence>
<organism evidence="2 3">
    <name type="scientific">Mycena alexandri</name>
    <dbReference type="NCBI Taxonomy" id="1745969"/>
    <lineage>
        <taxon>Eukaryota</taxon>
        <taxon>Fungi</taxon>
        <taxon>Dikarya</taxon>
        <taxon>Basidiomycota</taxon>
        <taxon>Agaricomycotina</taxon>
        <taxon>Agaricomycetes</taxon>
        <taxon>Agaricomycetidae</taxon>
        <taxon>Agaricales</taxon>
        <taxon>Marasmiineae</taxon>
        <taxon>Mycenaceae</taxon>
        <taxon>Mycena</taxon>
    </lineage>
</organism>
<sequence length="137" mass="15230">MPIWSVKRAESSQHRRRTGGEATVESDWDSKPKLQVVGKALAGEPSTRFTHGLMGSASELQPRNSRKPQRAGRKQDTPPRWNDVHVVSAWTRGGETVEGKKTKRSGEYGQRRKERIQCTPTQRSPPLSHAHGSSPPA</sequence>
<protein>
    <submittedName>
        <fullName evidence="2">Uncharacterized protein</fullName>
    </submittedName>
</protein>
<feature type="region of interest" description="Disordered" evidence="1">
    <location>
        <begin position="42"/>
        <end position="137"/>
    </location>
</feature>
<dbReference type="EMBL" id="JARJCM010000187">
    <property type="protein sequence ID" value="KAJ7023537.1"/>
    <property type="molecule type" value="Genomic_DNA"/>
</dbReference>